<comment type="subcellular location">
    <subcellularLocation>
        <location evidence="1">Endoplasmic reticulum membrane</location>
        <topology evidence="1">Multi-pass membrane protein</topology>
    </subcellularLocation>
</comment>
<evidence type="ECO:0000256" key="1">
    <source>
        <dbReference type="ARBA" id="ARBA00004477"/>
    </source>
</evidence>
<evidence type="ECO:0000256" key="3">
    <source>
        <dbReference type="ARBA" id="ARBA00021257"/>
    </source>
</evidence>
<dbReference type="PANTHER" id="PTHR12443">
    <property type="entry name" value="TRANSLOCATION PROTEIN SEC62"/>
    <property type="match status" value="1"/>
</dbReference>
<evidence type="ECO:0000313" key="13">
    <source>
        <dbReference type="EMBL" id="KAI9278218.1"/>
    </source>
</evidence>
<keyword evidence="10 12" id="KW-0472">Membrane</keyword>
<proteinExistence type="inferred from homology"/>
<keyword evidence="9" id="KW-0811">Translocation</keyword>
<dbReference type="PANTHER" id="PTHR12443:SF9">
    <property type="entry name" value="TRANSLOCATION PROTEIN SEC62"/>
    <property type="match status" value="1"/>
</dbReference>
<evidence type="ECO:0000313" key="14">
    <source>
        <dbReference type="Proteomes" id="UP001209540"/>
    </source>
</evidence>
<dbReference type="GO" id="GO:0031204">
    <property type="term" value="P:post-translational protein targeting to membrane, translocation"/>
    <property type="evidence" value="ECO:0007669"/>
    <property type="project" value="TreeGrafter"/>
</dbReference>
<feature type="transmembrane region" description="Helical" evidence="12">
    <location>
        <begin position="167"/>
        <end position="200"/>
    </location>
</feature>
<gene>
    <name evidence="13" type="ORF">BDA99DRAFT_454932</name>
</gene>
<keyword evidence="14" id="KW-1185">Reference proteome</keyword>
<dbReference type="NCBIfam" id="TIGR00869">
    <property type="entry name" value="sec62"/>
    <property type="match status" value="1"/>
</dbReference>
<comment type="caution">
    <text evidence="13">The sequence shown here is derived from an EMBL/GenBank/DDBJ whole genome shotgun (WGS) entry which is preliminary data.</text>
</comment>
<evidence type="ECO:0000256" key="6">
    <source>
        <dbReference type="ARBA" id="ARBA00022824"/>
    </source>
</evidence>
<dbReference type="Pfam" id="PF03839">
    <property type="entry name" value="Sec62"/>
    <property type="match status" value="1"/>
</dbReference>
<keyword evidence="5 12" id="KW-0812">Transmembrane</keyword>
<evidence type="ECO:0000256" key="7">
    <source>
        <dbReference type="ARBA" id="ARBA00022927"/>
    </source>
</evidence>
<dbReference type="EMBL" id="JAIXMP010000001">
    <property type="protein sequence ID" value="KAI9278218.1"/>
    <property type="molecule type" value="Genomic_DNA"/>
</dbReference>
<evidence type="ECO:0000256" key="10">
    <source>
        <dbReference type="ARBA" id="ARBA00023136"/>
    </source>
</evidence>
<dbReference type="InterPro" id="IPR004728">
    <property type="entry name" value="Sec62"/>
</dbReference>
<accession>A0AAD5PKA3</accession>
<keyword evidence="8 12" id="KW-1133">Transmembrane helix</keyword>
<evidence type="ECO:0000256" key="9">
    <source>
        <dbReference type="ARBA" id="ARBA00023010"/>
    </source>
</evidence>
<reference evidence="13" key="2">
    <citation type="submission" date="2023-02" db="EMBL/GenBank/DDBJ databases">
        <authorList>
            <consortium name="DOE Joint Genome Institute"/>
            <person name="Mondo S.J."/>
            <person name="Chang Y."/>
            <person name="Wang Y."/>
            <person name="Ahrendt S."/>
            <person name="Andreopoulos W."/>
            <person name="Barry K."/>
            <person name="Beard J."/>
            <person name="Benny G.L."/>
            <person name="Blankenship S."/>
            <person name="Bonito G."/>
            <person name="Cuomo C."/>
            <person name="Desiro A."/>
            <person name="Gervers K.A."/>
            <person name="Hundley H."/>
            <person name="Kuo A."/>
            <person name="LaButti K."/>
            <person name="Lang B.F."/>
            <person name="Lipzen A."/>
            <person name="O'Donnell K."/>
            <person name="Pangilinan J."/>
            <person name="Reynolds N."/>
            <person name="Sandor L."/>
            <person name="Smith M.W."/>
            <person name="Tsang A."/>
            <person name="Grigoriev I.V."/>
            <person name="Stajich J.E."/>
            <person name="Spatafora J.W."/>
        </authorList>
    </citation>
    <scope>NUCLEOTIDE SEQUENCE</scope>
    <source>
        <strain evidence="13">RSA 2281</strain>
    </source>
</reference>
<dbReference type="Proteomes" id="UP001209540">
    <property type="component" value="Unassembled WGS sequence"/>
</dbReference>
<feature type="transmembrane region" description="Helical" evidence="12">
    <location>
        <begin position="140"/>
        <end position="161"/>
    </location>
</feature>
<protein>
    <recommendedName>
        <fullName evidence="3">Translocation protein SEC62</fullName>
    </recommendedName>
</protein>
<dbReference type="AlphaFoldDB" id="A0AAD5PKA3"/>
<feature type="region of interest" description="Disordered" evidence="11">
    <location>
        <begin position="231"/>
        <end position="273"/>
    </location>
</feature>
<feature type="compositionally biased region" description="Low complexity" evidence="11">
    <location>
        <begin position="232"/>
        <end position="264"/>
    </location>
</feature>
<dbReference type="GO" id="GO:0005789">
    <property type="term" value="C:endoplasmic reticulum membrane"/>
    <property type="evidence" value="ECO:0007669"/>
    <property type="project" value="UniProtKB-SubCell"/>
</dbReference>
<sequence>MSHSHGPQQTIRIADAKLAPPFYKATAEFLRNSKKSGLKLRQGVFNGKRVEYFKGKSGVNGLLKEEFAKVVPKDQEKVTTREDAIKVMNDLGKYGFILRVNRGDNIGGRGSARVLQPNPQQELKDDGYYMWIYEGSQIKLYIGALLLVLTVLAAVLFPLWPETLRLGVWYLSVGVLGLLGVFFGIAIVRLILYIITIIILPRGIWIFPNLFEDVGIVDSFIPFWAWDEPTKKNTSSAAPATATETTNEKAPATADATPTEATPTVSEDAATSD</sequence>
<evidence type="ECO:0000256" key="12">
    <source>
        <dbReference type="SAM" id="Phobius"/>
    </source>
</evidence>
<evidence type="ECO:0000256" key="11">
    <source>
        <dbReference type="SAM" id="MobiDB-lite"/>
    </source>
</evidence>
<name>A0AAD5PKA3_9FUNG</name>
<keyword evidence="4" id="KW-0813">Transport</keyword>
<dbReference type="InterPro" id="IPR011553">
    <property type="entry name" value="Sec62_asco"/>
</dbReference>
<evidence type="ECO:0000256" key="4">
    <source>
        <dbReference type="ARBA" id="ARBA00022448"/>
    </source>
</evidence>
<evidence type="ECO:0000256" key="8">
    <source>
        <dbReference type="ARBA" id="ARBA00022989"/>
    </source>
</evidence>
<keyword evidence="6" id="KW-0256">Endoplasmic reticulum</keyword>
<keyword evidence="7" id="KW-0653">Protein transport</keyword>
<comment type="similarity">
    <text evidence="2">Belongs to the SEC62 family.</text>
</comment>
<evidence type="ECO:0000256" key="5">
    <source>
        <dbReference type="ARBA" id="ARBA00022692"/>
    </source>
</evidence>
<organism evidence="13 14">
    <name type="scientific">Phascolomyces articulosus</name>
    <dbReference type="NCBI Taxonomy" id="60185"/>
    <lineage>
        <taxon>Eukaryota</taxon>
        <taxon>Fungi</taxon>
        <taxon>Fungi incertae sedis</taxon>
        <taxon>Mucoromycota</taxon>
        <taxon>Mucoromycotina</taxon>
        <taxon>Mucoromycetes</taxon>
        <taxon>Mucorales</taxon>
        <taxon>Lichtheimiaceae</taxon>
        <taxon>Phascolomyces</taxon>
    </lineage>
</organism>
<reference evidence="13" key="1">
    <citation type="journal article" date="2022" name="IScience">
        <title>Evolution of zygomycete secretomes and the origins of terrestrial fungal ecologies.</title>
        <authorList>
            <person name="Chang Y."/>
            <person name="Wang Y."/>
            <person name="Mondo S."/>
            <person name="Ahrendt S."/>
            <person name="Andreopoulos W."/>
            <person name="Barry K."/>
            <person name="Beard J."/>
            <person name="Benny G.L."/>
            <person name="Blankenship S."/>
            <person name="Bonito G."/>
            <person name="Cuomo C."/>
            <person name="Desiro A."/>
            <person name="Gervers K.A."/>
            <person name="Hundley H."/>
            <person name="Kuo A."/>
            <person name="LaButti K."/>
            <person name="Lang B.F."/>
            <person name="Lipzen A."/>
            <person name="O'Donnell K."/>
            <person name="Pangilinan J."/>
            <person name="Reynolds N."/>
            <person name="Sandor L."/>
            <person name="Smith M.E."/>
            <person name="Tsang A."/>
            <person name="Grigoriev I.V."/>
            <person name="Stajich J.E."/>
            <person name="Spatafora J.W."/>
        </authorList>
    </citation>
    <scope>NUCLEOTIDE SEQUENCE</scope>
    <source>
        <strain evidence="13">RSA 2281</strain>
    </source>
</reference>
<evidence type="ECO:0000256" key="2">
    <source>
        <dbReference type="ARBA" id="ARBA00010604"/>
    </source>
</evidence>